<dbReference type="EMBL" id="PKFO01000011">
    <property type="protein sequence ID" value="PVH23734.1"/>
    <property type="molecule type" value="Genomic_DNA"/>
</dbReference>
<comment type="caution">
    <text evidence="1">The sequence shown here is derived from an EMBL/GenBank/DDBJ whole genome shotgun (WGS) entry which is preliminary data.</text>
</comment>
<dbReference type="VEuPathDB" id="FungiDB:CXQ85_004027"/>
<name>A0A2V1B106_9ASCO</name>
<dbReference type="OrthoDB" id="10286887at2759"/>
<evidence type="ECO:0000313" key="1">
    <source>
        <dbReference type="EMBL" id="PVH23734.1"/>
    </source>
</evidence>
<sequence>MPNDHKAVVAVPEYVLSEKPEYTVEPQNAAVERSDKRQCTEVHSDDNECLVKRANTCSHYHFSLPHMDLSSRLGLTSFSYLPVLIGRLSHTTPSTLHGVAMYPLAAGSELEHERMICLQPQSGEVVTTEDPSCFDWIRSKHRFFTLEDGVELLGMKSEKGEWLFEFQPEGDLIAVNNDGHDYVVPGDIIQGVYPDANNDDNPCFQHFAVSRKNVYLLMSDCLLTIALEELASAEMPVKRMRLSPVMGAPRDPIAEDDVMSFVRWRTICLMHNDRMMHWELPKSIVRHVRYKKSPNLITLVVMTTKAIVLRDFSPKELQWEGDSISIPRKKYDNGLPMLFIYKDVVIAEEDIGCFLAIDLKSRRTERFQCQFMSSSLSPFPFRMFNDNLGSFYLSSDETTWVFK</sequence>
<dbReference type="AlphaFoldDB" id="A0A2V1B106"/>
<dbReference type="RefSeq" id="XP_025344674.1">
    <property type="nucleotide sequence ID" value="XM_025487658.1"/>
</dbReference>
<protein>
    <recommendedName>
        <fullName evidence="3">CNH domain-containing protein</fullName>
    </recommendedName>
</protein>
<keyword evidence="2" id="KW-1185">Reference proteome</keyword>
<gene>
    <name evidence="1" type="ORF">CXQ85_004027</name>
</gene>
<evidence type="ECO:0000313" key="2">
    <source>
        <dbReference type="Proteomes" id="UP000244309"/>
    </source>
</evidence>
<accession>A0A2V1B106</accession>
<dbReference type="GeneID" id="37009357"/>
<proteinExistence type="predicted"/>
<evidence type="ECO:0008006" key="3">
    <source>
        <dbReference type="Google" id="ProtNLM"/>
    </source>
</evidence>
<dbReference type="Proteomes" id="UP000244309">
    <property type="component" value="Unassembled WGS sequence"/>
</dbReference>
<reference evidence="1 2" key="1">
    <citation type="submission" date="2017-12" db="EMBL/GenBank/DDBJ databases">
        <title>Genome Sequence of a Multidrug-Resistant Candida haemulonii Isolate from a Patient with Chronic Leg Ulcers in Israel.</title>
        <authorList>
            <person name="Chow N.A."/>
            <person name="Gade L."/>
            <person name="Batra D."/>
            <person name="Rowe L.A."/>
            <person name="Ben-Ami R."/>
            <person name="Loparev V.N."/>
            <person name="Litvintseva A.P."/>
        </authorList>
    </citation>
    <scope>NUCLEOTIDE SEQUENCE [LARGE SCALE GENOMIC DNA]</scope>
    <source>
        <strain evidence="1 2">B11899</strain>
    </source>
</reference>
<organism evidence="1 2">
    <name type="scientific">Candidozyma haemuli</name>
    <dbReference type="NCBI Taxonomy" id="45357"/>
    <lineage>
        <taxon>Eukaryota</taxon>
        <taxon>Fungi</taxon>
        <taxon>Dikarya</taxon>
        <taxon>Ascomycota</taxon>
        <taxon>Saccharomycotina</taxon>
        <taxon>Pichiomycetes</taxon>
        <taxon>Metschnikowiaceae</taxon>
        <taxon>Candidozyma</taxon>
    </lineage>
</organism>